<dbReference type="EMBL" id="FYEK01000012">
    <property type="protein sequence ID" value="SNB60802.1"/>
    <property type="molecule type" value="Genomic_DNA"/>
</dbReference>
<keyword evidence="5" id="KW-1185">Reference proteome</keyword>
<feature type="domain" description="Glycosyltransferase subfamily 4-like N-terminal" evidence="3">
    <location>
        <begin position="16"/>
        <end position="184"/>
    </location>
</feature>
<evidence type="ECO:0000313" key="4">
    <source>
        <dbReference type="EMBL" id="SNB60802.1"/>
    </source>
</evidence>
<dbReference type="Gene3D" id="3.40.50.2000">
    <property type="entry name" value="Glycogen Phosphorylase B"/>
    <property type="match status" value="2"/>
</dbReference>
<dbReference type="SUPFAM" id="SSF53756">
    <property type="entry name" value="UDP-Glycosyltransferase/glycogen phosphorylase"/>
    <property type="match status" value="1"/>
</dbReference>
<dbReference type="Pfam" id="PF13579">
    <property type="entry name" value="Glyco_trans_4_4"/>
    <property type="match status" value="1"/>
</dbReference>
<dbReference type="Proteomes" id="UP000197025">
    <property type="component" value="Unassembled WGS sequence"/>
</dbReference>
<evidence type="ECO:0000313" key="5">
    <source>
        <dbReference type="Proteomes" id="UP000197025"/>
    </source>
</evidence>
<dbReference type="InterPro" id="IPR001296">
    <property type="entry name" value="Glyco_trans_1"/>
</dbReference>
<dbReference type="PANTHER" id="PTHR12526:SF639">
    <property type="entry name" value="GLYCOSYL TRANSFERASE GROUP 1"/>
    <property type="match status" value="1"/>
</dbReference>
<feature type="region of interest" description="Disordered" evidence="1">
    <location>
        <begin position="403"/>
        <end position="443"/>
    </location>
</feature>
<feature type="domain" description="Glycosyl transferase family 1" evidence="2">
    <location>
        <begin position="205"/>
        <end position="363"/>
    </location>
</feature>
<dbReference type="CDD" id="cd03801">
    <property type="entry name" value="GT4_PimA-like"/>
    <property type="match status" value="1"/>
</dbReference>
<dbReference type="InterPro" id="IPR028098">
    <property type="entry name" value="Glyco_trans_4-like_N"/>
</dbReference>
<dbReference type="InParanoid" id="A0A212QN43"/>
<accession>A0A212QN43</accession>
<evidence type="ECO:0000259" key="3">
    <source>
        <dbReference type="Pfam" id="PF13579"/>
    </source>
</evidence>
<dbReference type="RefSeq" id="WP_088570422.1">
    <property type="nucleotide sequence ID" value="NZ_FYEK01000012.1"/>
</dbReference>
<dbReference type="AlphaFoldDB" id="A0A212QN43"/>
<name>A0A212QN43_9CHLR</name>
<dbReference type="GO" id="GO:0016757">
    <property type="term" value="F:glycosyltransferase activity"/>
    <property type="evidence" value="ECO:0007669"/>
    <property type="project" value="InterPro"/>
</dbReference>
<dbReference type="PANTHER" id="PTHR12526">
    <property type="entry name" value="GLYCOSYLTRANSFERASE"/>
    <property type="match status" value="1"/>
</dbReference>
<keyword evidence="4" id="KW-0808">Transferase</keyword>
<dbReference type="Pfam" id="PF00534">
    <property type="entry name" value="Glycos_transf_1"/>
    <property type="match status" value="1"/>
</dbReference>
<proteinExistence type="predicted"/>
<sequence>MRVLMIAPTSFFNDYGCHVRILEEARALQALGLRVRIVTYYKGRDLPGLEIVRTPPLPWRSHYEVGSSRHKIAFDVYLSATALITALRWRPHLIHAHLHEGALIGTALRALLRTPLIFDFQGSLTGEMIDHRFLNPEGPWYPFMRRLEVWIDRQPDLILTSSIHGARLLIEAFGVRPERVIPFPDAVNTEVFRPPRPEEGPALERLRAQWGIPSERRVVVYLGLLAPYQGTDLLLEAAARVVSSDPQVHFLVMGFPGETTYAARAQALGIGGHVTFTGKVPYEAAPFYLRLGEVAVAPKMSATEGSGKLLNYMATGLPVVAFDTPVSREFLGEAGYYARLGDAESLAAWIRYALQHPEESRERGRRLRARAVAHYSWEAAGRTLLALYEALRAGKLPRRVYASAPRRATTGPEARERAGHEPFLSTPESLKRHPGEHRGWGAR</sequence>
<gene>
    <name evidence="4" type="ORF">SAMN02746019_00026130</name>
</gene>
<evidence type="ECO:0000259" key="2">
    <source>
        <dbReference type="Pfam" id="PF00534"/>
    </source>
</evidence>
<reference evidence="5" key="1">
    <citation type="submission" date="2017-06" db="EMBL/GenBank/DDBJ databases">
        <authorList>
            <person name="Varghese N."/>
            <person name="Submissions S."/>
        </authorList>
    </citation>
    <scope>NUCLEOTIDE SEQUENCE [LARGE SCALE GENOMIC DNA]</scope>
    <source>
        <strain evidence="5">JAD2</strain>
    </source>
</reference>
<feature type="compositionally biased region" description="Basic and acidic residues" evidence="1">
    <location>
        <begin position="429"/>
        <end position="443"/>
    </location>
</feature>
<protein>
    <submittedName>
        <fullName evidence="4">Glycosyltransferase involved in cell wall bisynthesis</fullName>
    </submittedName>
</protein>
<organism evidence="4 5">
    <name type="scientific">Thermoflexus hugenholtzii JAD2</name>
    <dbReference type="NCBI Taxonomy" id="877466"/>
    <lineage>
        <taxon>Bacteria</taxon>
        <taxon>Bacillati</taxon>
        <taxon>Chloroflexota</taxon>
        <taxon>Thermoflexia</taxon>
        <taxon>Thermoflexales</taxon>
        <taxon>Thermoflexaceae</taxon>
        <taxon>Thermoflexus</taxon>
    </lineage>
</organism>
<dbReference type="OrthoDB" id="433681at2"/>
<evidence type="ECO:0000256" key="1">
    <source>
        <dbReference type="SAM" id="MobiDB-lite"/>
    </source>
</evidence>